<accession>A0AAN7UEB5</accession>
<dbReference type="EMBL" id="JAWHQM010000005">
    <property type="protein sequence ID" value="KAK5627208.1"/>
    <property type="molecule type" value="Genomic_DNA"/>
</dbReference>
<reference evidence="2 3" key="1">
    <citation type="submission" date="2023-10" db="EMBL/GenBank/DDBJ databases">
        <title>Draft genome sequence of Xylaria bambusicola isolate GMP-LS, the root and basal stem rot pathogen of sugarcane in Indonesia.</title>
        <authorList>
            <person name="Selvaraj P."/>
            <person name="Muralishankar V."/>
            <person name="Muruganantham S."/>
            <person name="Sp S."/>
            <person name="Haryani S."/>
            <person name="Lau K.J.X."/>
            <person name="Naqvi N.I."/>
        </authorList>
    </citation>
    <scope>NUCLEOTIDE SEQUENCE [LARGE SCALE GENOMIC DNA]</scope>
    <source>
        <strain evidence="2">GMP-LS</strain>
    </source>
</reference>
<sequence length="106" mass="11459">MTANKERVRRQVVLSAIPVPRVRWRSRLNTPGQDAESAKSFQGHSTCWQLGRTPAALVKIPASGTLGPRPSVKEARNCMGPFTFGTGTYSWPEPASPSVEGEVGLP</sequence>
<protein>
    <submittedName>
        <fullName evidence="2">Uncharacterized protein</fullName>
    </submittedName>
</protein>
<evidence type="ECO:0000256" key="1">
    <source>
        <dbReference type="SAM" id="MobiDB-lite"/>
    </source>
</evidence>
<name>A0AAN7UEB5_9PEZI</name>
<dbReference type="Proteomes" id="UP001305414">
    <property type="component" value="Unassembled WGS sequence"/>
</dbReference>
<keyword evidence="3" id="KW-1185">Reference proteome</keyword>
<evidence type="ECO:0000313" key="2">
    <source>
        <dbReference type="EMBL" id="KAK5627208.1"/>
    </source>
</evidence>
<proteinExistence type="predicted"/>
<feature type="region of interest" description="Disordered" evidence="1">
    <location>
        <begin position="86"/>
        <end position="106"/>
    </location>
</feature>
<evidence type="ECO:0000313" key="3">
    <source>
        <dbReference type="Proteomes" id="UP001305414"/>
    </source>
</evidence>
<gene>
    <name evidence="2" type="ORF">RRF57_002923</name>
</gene>
<comment type="caution">
    <text evidence="2">The sequence shown here is derived from an EMBL/GenBank/DDBJ whole genome shotgun (WGS) entry which is preliminary data.</text>
</comment>
<dbReference type="AlphaFoldDB" id="A0AAN7UEB5"/>
<organism evidence="2 3">
    <name type="scientific">Xylaria bambusicola</name>
    <dbReference type="NCBI Taxonomy" id="326684"/>
    <lineage>
        <taxon>Eukaryota</taxon>
        <taxon>Fungi</taxon>
        <taxon>Dikarya</taxon>
        <taxon>Ascomycota</taxon>
        <taxon>Pezizomycotina</taxon>
        <taxon>Sordariomycetes</taxon>
        <taxon>Xylariomycetidae</taxon>
        <taxon>Xylariales</taxon>
        <taxon>Xylariaceae</taxon>
        <taxon>Xylaria</taxon>
    </lineage>
</organism>